<gene>
    <name evidence="6" type="ORF">ACHAWO_012474</name>
</gene>
<dbReference type="CDD" id="cd06186">
    <property type="entry name" value="NOX_Duox_like_FAD_NADP"/>
    <property type="match status" value="1"/>
</dbReference>
<dbReference type="Gene3D" id="3.40.50.80">
    <property type="entry name" value="Nucleotide-binding domain of ferredoxin-NADP reductase (FNR) module"/>
    <property type="match status" value="1"/>
</dbReference>
<sequence>MSSIEPLGAPLDVSLLSSRRRNSSLLSLPSLAEKGESQRNLMNEPDVERPKSASRPANPPSRRATALTEEGANRSRNASMDQLKPLSVRKSNANGTERRSSLRKAASKVILTQSLRRRKKKQKLESNPTSGPPSLSFLETHKKVDEGSILPNTKWWHGFFIFSVVSLLACIITLWAPYPYGARMPTEMVADTPWSDGCKNGLSSCICPSETVCADDMVAMILLTISRCSAWFDYPLYMVLFLSKCNNLNNYLQKTVLRCFINFSDYHKVHRLFGIIVGIESASHSGFHVLRWARREDDMRLLFTSKTGVTGLVALVCGAVIILPMTHMRTSMSFELRKGLHYLAVVWAVGLMYHAPERMFWLIGLPLFFYLVDKVVEIFFRTFLIESAAFERLSDSLCVVTFENPPGFGRQNSAYVYLMLPWLSRYQFHVFTVFPSDKPNHSSICISKCGDWTESLIQEITIPTHRPAFVMGPFLSPFSSPAMDSENLVAVASGIGVTPVLSLLKKYAVTTRRLNLIWICRDAALVKHFLQSITFGTDGHILIYYTGKRSLFLNDDDLPPKVSILKGRPDVEKTISAVIYSIANDEELPADLGIRNSLVAKATPGQRVKLLLERALSTYSLDQLFEYSASLTAPHVKNSRPSDAEASIDGVSEMMENLLGQQFYGYRSKILNTLDIVDTFGDGMLNRDMFEDFVHLIRNDDFSDDGTASTSLMTDDKEGTSTWSGNYRVETILRSDGKYSADKWKMLYCGRSAAVVGQLKAYKRKYMIGLSVEKFDW</sequence>
<dbReference type="InterPro" id="IPR013112">
    <property type="entry name" value="FAD-bd_8"/>
</dbReference>
<keyword evidence="1" id="KW-0560">Oxidoreductase</keyword>
<organism evidence="6 7">
    <name type="scientific">Cyclotella atomus</name>
    <dbReference type="NCBI Taxonomy" id="382360"/>
    <lineage>
        <taxon>Eukaryota</taxon>
        <taxon>Sar</taxon>
        <taxon>Stramenopiles</taxon>
        <taxon>Ochrophyta</taxon>
        <taxon>Bacillariophyta</taxon>
        <taxon>Coscinodiscophyceae</taxon>
        <taxon>Thalassiosirophycidae</taxon>
        <taxon>Stephanodiscales</taxon>
        <taxon>Stephanodiscaceae</taxon>
        <taxon>Cyclotella</taxon>
    </lineage>
</organism>
<evidence type="ECO:0000256" key="2">
    <source>
        <dbReference type="SAM" id="MobiDB-lite"/>
    </source>
</evidence>
<evidence type="ECO:0008006" key="8">
    <source>
        <dbReference type="Google" id="ProtNLM"/>
    </source>
</evidence>
<feature type="domain" description="Ferric reductase NAD binding" evidence="5">
    <location>
        <begin position="486"/>
        <end position="549"/>
    </location>
</feature>
<dbReference type="EMBL" id="JALLPJ020001292">
    <property type="protein sequence ID" value="KAL3771178.1"/>
    <property type="molecule type" value="Genomic_DNA"/>
</dbReference>
<keyword evidence="3" id="KW-1133">Transmembrane helix</keyword>
<dbReference type="Pfam" id="PF08030">
    <property type="entry name" value="NAD_binding_6"/>
    <property type="match status" value="1"/>
</dbReference>
<dbReference type="PANTHER" id="PTHR11972">
    <property type="entry name" value="NADPH OXIDASE"/>
    <property type="match status" value="1"/>
</dbReference>
<evidence type="ECO:0000259" key="4">
    <source>
        <dbReference type="Pfam" id="PF08022"/>
    </source>
</evidence>
<dbReference type="PANTHER" id="PTHR11972:SF153">
    <property type="entry name" value="SUPEROXIDE-GENERATING NADPH OXIDASE HEAVY CHAIN SUBUNIT A"/>
    <property type="match status" value="1"/>
</dbReference>
<protein>
    <recommendedName>
        <fullName evidence="8">Calmodulin</fullName>
    </recommendedName>
</protein>
<dbReference type="GO" id="GO:0016491">
    <property type="term" value="F:oxidoreductase activity"/>
    <property type="evidence" value="ECO:0007669"/>
    <property type="project" value="UniProtKB-KW"/>
</dbReference>
<proteinExistence type="predicted"/>
<dbReference type="InterPro" id="IPR039261">
    <property type="entry name" value="FNR_nucleotide-bd"/>
</dbReference>
<dbReference type="SUPFAM" id="SSF52343">
    <property type="entry name" value="Ferredoxin reductase-like, C-terminal NADP-linked domain"/>
    <property type="match status" value="1"/>
</dbReference>
<reference evidence="6 7" key="1">
    <citation type="submission" date="2024-10" db="EMBL/GenBank/DDBJ databases">
        <title>Updated reference genomes for cyclostephanoid diatoms.</title>
        <authorList>
            <person name="Roberts W.R."/>
            <person name="Alverson A.J."/>
        </authorList>
    </citation>
    <scope>NUCLEOTIDE SEQUENCE [LARGE SCALE GENOMIC DNA]</scope>
    <source>
        <strain evidence="6 7">AJA010-31</strain>
    </source>
</reference>
<evidence type="ECO:0000256" key="1">
    <source>
        <dbReference type="ARBA" id="ARBA00023002"/>
    </source>
</evidence>
<comment type="caution">
    <text evidence="6">The sequence shown here is derived from an EMBL/GenBank/DDBJ whole genome shotgun (WGS) entry which is preliminary data.</text>
</comment>
<dbReference type="Proteomes" id="UP001530400">
    <property type="component" value="Unassembled WGS sequence"/>
</dbReference>
<evidence type="ECO:0000313" key="6">
    <source>
        <dbReference type="EMBL" id="KAL3771178.1"/>
    </source>
</evidence>
<evidence type="ECO:0000259" key="5">
    <source>
        <dbReference type="Pfam" id="PF08030"/>
    </source>
</evidence>
<feature type="transmembrane region" description="Helical" evidence="3">
    <location>
        <begin position="155"/>
        <end position="178"/>
    </location>
</feature>
<keyword evidence="7" id="KW-1185">Reference proteome</keyword>
<evidence type="ECO:0000313" key="7">
    <source>
        <dbReference type="Proteomes" id="UP001530400"/>
    </source>
</evidence>
<keyword evidence="3" id="KW-0472">Membrane</keyword>
<feature type="transmembrane region" description="Helical" evidence="3">
    <location>
        <begin position="309"/>
        <end position="327"/>
    </location>
</feature>
<feature type="domain" description="FAD-binding 8" evidence="4">
    <location>
        <begin position="393"/>
        <end position="460"/>
    </location>
</feature>
<keyword evidence="3" id="KW-0812">Transmembrane</keyword>
<dbReference type="Pfam" id="PF08022">
    <property type="entry name" value="FAD_binding_8"/>
    <property type="match status" value="1"/>
</dbReference>
<accession>A0ABD3N546</accession>
<feature type="region of interest" description="Disordered" evidence="2">
    <location>
        <begin position="1"/>
        <end position="138"/>
    </location>
</feature>
<name>A0ABD3N546_9STRA</name>
<evidence type="ECO:0000256" key="3">
    <source>
        <dbReference type="SAM" id="Phobius"/>
    </source>
</evidence>
<dbReference type="InterPro" id="IPR013121">
    <property type="entry name" value="Fe_red_NAD-bd_6"/>
</dbReference>
<dbReference type="AlphaFoldDB" id="A0ABD3N546"/>
<dbReference type="InterPro" id="IPR050369">
    <property type="entry name" value="RBOH/FRE"/>
</dbReference>